<dbReference type="Proteomes" id="UP000245535">
    <property type="component" value="Unassembled WGS sequence"/>
</dbReference>
<reference evidence="3 4" key="1">
    <citation type="submission" date="2018-03" db="EMBL/GenBank/DDBJ databases">
        <title>Genomic Encyclopedia of Archaeal and Bacterial Type Strains, Phase II (KMG-II): from individual species to whole genera.</title>
        <authorList>
            <person name="Goeker M."/>
        </authorList>
    </citation>
    <scope>NUCLEOTIDE SEQUENCE [LARGE SCALE GENOMIC DNA]</scope>
    <source>
        <strain evidence="3 4">DSM 28229</strain>
    </source>
</reference>
<sequence>MKAYINSSESLYVQISAGRGPAECCWVVAQVLKVLLKDIQQKGFNYEILNRQLAMEKGTLSSALLLVKGSNLKDALKEWEGTIQWIGKSPYRKFHKRKNWFVGVSFFEEEEKEALRISDLSFQRFRASGPGGQHRNKVETAIRAIHKPTGLCVTATDSKSQHQNKQAAIEKMKFAFQAQRIENMQSQIDAQWREHLSLERGNAVKVFRGTRFE</sequence>
<gene>
    <name evidence="3" type="ORF">BC781_102728</name>
</gene>
<dbReference type="RefSeq" id="WP_109617506.1">
    <property type="nucleotide sequence ID" value="NZ_QGDO01000002.1"/>
</dbReference>
<dbReference type="AlphaFoldDB" id="A0A315ZDH8"/>
<dbReference type="NCBIfam" id="TIGR03072">
    <property type="entry name" value="release_prfH"/>
    <property type="match status" value="1"/>
</dbReference>
<feature type="domain" description="Prokaryotic-type class I peptide chain release factors" evidence="2">
    <location>
        <begin position="115"/>
        <end position="194"/>
    </location>
</feature>
<proteinExistence type="inferred from homology"/>
<dbReference type="Pfam" id="PF00472">
    <property type="entry name" value="RF-1"/>
    <property type="match status" value="1"/>
</dbReference>
<dbReference type="PANTHER" id="PTHR43804">
    <property type="entry name" value="LD18447P"/>
    <property type="match status" value="1"/>
</dbReference>
<evidence type="ECO:0000313" key="4">
    <source>
        <dbReference type="Proteomes" id="UP000245535"/>
    </source>
</evidence>
<accession>A0A315ZDH8</accession>
<dbReference type="EMBL" id="QGDO01000002">
    <property type="protein sequence ID" value="PWJ43179.1"/>
    <property type="molecule type" value="Genomic_DNA"/>
</dbReference>
<comment type="similarity">
    <text evidence="1">Belongs to the prokaryotic/mitochondrial release factor family.</text>
</comment>
<protein>
    <submittedName>
        <fullName evidence="3">Peptide chain release factor</fullName>
    </submittedName>
</protein>
<dbReference type="OrthoDB" id="9815709at2"/>
<dbReference type="SUPFAM" id="SSF75620">
    <property type="entry name" value="Release factor"/>
    <property type="match status" value="1"/>
</dbReference>
<dbReference type="GO" id="GO:0003747">
    <property type="term" value="F:translation release factor activity"/>
    <property type="evidence" value="ECO:0007669"/>
    <property type="project" value="InterPro"/>
</dbReference>
<dbReference type="PANTHER" id="PTHR43804:SF9">
    <property type="entry name" value="PEPTIDE CHAIN RELEASE FACTOR HOMOLOG-RELATED"/>
    <property type="match status" value="1"/>
</dbReference>
<evidence type="ECO:0000313" key="3">
    <source>
        <dbReference type="EMBL" id="PWJ43179.1"/>
    </source>
</evidence>
<dbReference type="InterPro" id="IPR050057">
    <property type="entry name" value="Prokaryotic/Mito_RF"/>
</dbReference>
<organism evidence="3 4">
    <name type="scientific">Sediminitomix flava</name>
    <dbReference type="NCBI Taxonomy" id="379075"/>
    <lineage>
        <taxon>Bacteria</taxon>
        <taxon>Pseudomonadati</taxon>
        <taxon>Bacteroidota</taxon>
        <taxon>Cytophagia</taxon>
        <taxon>Cytophagales</taxon>
        <taxon>Flammeovirgaceae</taxon>
        <taxon>Sediminitomix</taxon>
    </lineage>
</organism>
<dbReference type="Gene3D" id="3.30.160.20">
    <property type="match status" value="1"/>
</dbReference>
<dbReference type="Gene3D" id="3.30.70.1660">
    <property type="match status" value="1"/>
</dbReference>
<dbReference type="InterPro" id="IPR045853">
    <property type="entry name" value="Pep_chain_release_fac_I_sf"/>
</dbReference>
<evidence type="ECO:0000256" key="1">
    <source>
        <dbReference type="ARBA" id="ARBA00010835"/>
    </source>
</evidence>
<keyword evidence="4" id="KW-1185">Reference proteome</keyword>
<dbReference type="InterPro" id="IPR017509">
    <property type="entry name" value="PrfH"/>
</dbReference>
<comment type="caution">
    <text evidence="3">The sequence shown here is derived from an EMBL/GenBank/DDBJ whole genome shotgun (WGS) entry which is preliminary data.</text>
</comment>
<dbReference type="InterPro" id="IPR000352">
    <property type="entry name" value="Pep_chain_release_fac_I"/>
</dbReference>
<name>A0A315ZDH8_SEDFL</name>
<evidence type="ECO:0000259" key="2">
    <source>
        <dbReference type="Pfam" id="PF00472"/>
    </source>
</evidence>